<dbReference type="InterPro" id="IPR001909">
    <property type="entry name" value="KRAB"/>
</dbReference>
<dbReference type="GO" id="GO:0006355">
    <property type="term" value="P:regulation of DNA-templated transcription"/>
    <property type="evidence" value="ECO:0007669"/>
    <property type="project" value="InterPro"/>
</dbReference>
<dbReference type="PANTHER" id="PTHR23232">
    <property type="entry name" value="KRAB DOMAIN C2H2 ZINC FINGER"/>
    <property type="match status" value="1"/>
</dbReference>
<name>A0A1A6GHW8_NEOLE</name>
<dbReference type="Pfam" id="PF01352">
    <property type="entry name" value="KRAB"/>
    <property type="match status" value="1"/>
</dbReference>
<feature type="non-terminal residue" evidence="2">
    <location>
        <position position="102"/>
    </location>
</feature>
<accession>A0A1A6GHW8</accession>
<dbReference type="InterPro" id="IPR036051">
    <property type="entry name" value="KRAB_dom_sf"/>
</dbReference>
<dbReference type="STRING" id="56216.A0A1A6GHW8"/>
<keyword evidence="3" id="KW-1185">Reference proteome</keyword>
<dbReference type="PANTHER" id="PTHR23232:SF150">
    <property type="entry name" value="ZINC FINGER PROTEIN 993-RELATED"/>
    <property type="match status" value="1"/>
</dbReference>
<feature type="domain" description="KRAB" evidence="1">
    <location>
        <begin position="3"/>
        <end position="74"/>
    </location>
</feature>
<gene>
    <name evidence="2" type="ORF">A6R68_05591</name>
</gene>
<dbReference type="Proteomes" id="UP000092124">
    <property type="component" value="Unassembled WGS sequence"/>
</dbReference>
<dbReference type="OrthoDB" id="9892686at2759"/>
<evidence type="ECO:0000259" key="1">
    <source>
        <dbReference type="PROSITE" id="PS50805"/>
    </source>
</evidence>
<feature type="non-terminal residue" evidence="2">
    <location>
        <position position="1"/>
    </location>
</feature>
<dbReference type="AlphaFoldDB" id="A0A1A6GHW8"/>
<evidence type="ECO:0000313" key="2">
    <source>
        <dbReference type="EMBL" id="OBS65868.1"/>
    </source>
</evidence>
<dbReference type="EMBL" id="LZPO01088292">
    <property type="protein sequence ID" value="OBS65868.1"/>
    <property type="molecule type" value="Genomic_DNA"/>
</dbReference>
<dbReference type="Gene3D" id="6.10.140.140">
    <property type="match status" value="1"/>
</dbReference>
<organism evidence="2 3">
    <name type="scientific">Neotoma lepida</name>
    <name type="common">Desert woodrat</name>
    <dbReference type="NCBI Taxonomy" id="56216"/>
    <lineage>
        <taxon>Eukaryota</taxon>
        <taxon>Metazoa</taxon>
        <taxon>Chordata</taxon>
        <taxon>Craniata</taxon>
        <taxon>Vertebrata</taxon>
        <taxon>Euteleostomi</taxon>
        <taxon>Mammalia</taxon>
        <taxon>Eutheria</taxon>
        <taxon>Euarchontoglires</taxon>
        <taxon>Glires</taxon>
        <taxon>Rodentia</taxon>
        <taxon>Myomorpha</taxon>
        <taxon>Muroidea</taxon>
        <taxon>Cricetidae</taxon>
        <taxon>Neotominae</taxon>
        <taxon>Neotoma</taxon>
    </lineage>
</organism>
<reference evidence="2 3" key="1">
    <citation type="submission" date="2016-06" db="EMBL/GenBank/DDBJ databases">
        <title>The Draft Genome Sequence and Annotation of the Desert Woodrat Neotoma lepida.</title>
        <authorList>
            <person name="Campbell M."/>
            <person name="Oakeson K.F."/>
            <person name="Yandell M."/>
            <person name="Halpert J.R."/>
            <person name="Dearing D."/>
        </authorList>
    </citation>
    <scope>NUCLEOTIDE SEQUENCE [LARGE SCALE GENOMIC DNA]</scope>
    <source>
        <strain evidence="2">417</strain>
        <tissue evidence="2">Liver</tissue>
    </source>
</reference>
<dbReference type="InterPro" id="IPR050169">
    <property type="entry name" value="Krueppel_C2H2_ZnF"/>
</dbReference>
<dbReference type="SUPFAM" id="SSF109640">
    <property type="entry name" value="KRAB domain (Kruppel-associated box)"/>
    <property type="match status" value="1"/>
</dbReference>
<proteinExistence type="predicted"/>
<dbReference type="CDD" id="cd07765">
    <property type="entry name" value="KRAB_A-box"/>
    <property type="match status" value="1"/>
</dbReference>
<dbReference type="SMART" id="SM00349">
    <property type="entry name" value="KRAB"/>
    <property type="match status" value="1"/>
</dbReference>
<comment type="caution">
    <text evidence="2">The sequence shown here is derived from an EMBL/GenBank/DDBJ whole genome shotgun (WGS) entry which is preliminary data.</text>
</comment>
<dbReference type="PROSITE" id="PS50805">
    <property type="entry name" value="KRAB"/>
    <property type="match status" value="1"/>
</dbReference>
<evidence type="ECO:0000313" key="3">
    <source>
        <dbReference type="Proteomes" id="UP000092124"/>
    </source>
</evidence>
<sequence length="102" mass="12006">GPISFRNVDVDFSKEEWEYLDCAQRALYMDVMLENYNNLVFVEYHRICDKYGKVLDQGTKHIVHEHVNIQEKPYKCNDLGKMVHEFSLCTPNDTSDITENCN</sequence>
<protein>
    <recommendedName>
        <fullName evidence="1">KRAB domain-containing protein</fullName>
    </recommendedName>
</protein>